<dbReference type="AlphaFoldDB" id="A0A1W1CPB4"/>
<feature type="compositionally biased region" description="Acidic residues" evidence="1">
    <location>
        <begin position="529"/>
        <end position="549"/>
    </location>
</feature>
<feature type="compositionally biased region" description="Acidic residues" evidence="1">
    <location>
        <begin position="375"/>
        <end position="394"/>
    </location>
</feature>
<evidence type="ECO:0000256" key="1">
    <source>
        <dbReference type="SAM" id="MobiDB-lite"/>
    </source>
</evidence>
<organism evidence="2">
    <name type="scientific">hydrothermal vent metagenome</name>
    <dbReference type="NCBI Taxonomy" id="652676"/>
    <lineage>
        <taxon>unclassified sequences</taxon>
        <taxon>metagenomes</taxon>
        <taxon>ecological metagenomes</taxon>
    </lineage>
</organism>
<keyword evidence="2" id="KW-0472">Membrane</keyword>
<protein>
    <submittedName>
        <fullName evidence="2">OmpA-like transmembrane domain protein</fullName>
    </submittedName>
</protein>
<feature type="compositionally biased region" description="Low complexity" evidence="1">
    <location>
        <begin position="446"/>
        <end position="465"/>
    </location>
</feature>
<name>A0A1W1CPB4_9ZZZZ</name>
<gene>
    <name evidence="2" type="ORF">MNB_SM-4-727</name>
</gene>
<sequence length="694" mass="75746">MDKRRIKRSVVTCAVLLGLTITPQAHAGWFSDRWDDIEDRITNVRDNIIDKVEDVVGDALEDSVVYLLNHGAGKGADYLIGLMLKLDGLNGNVIFDLMVKVMKDDRIITDDVLLAMMKNDNMIRLIGKLISEADTQERATEFFNLSMQRMLPIMMDPNFDINIIYQIPTEAYVMFSSLGSLEDNDDALEKAWEVMLKNSMSDPQAAGTMFGMLGQLTPEYQKSMMDFMFLGIDGSGQEHFAQSVNFNQAMIEGFAIMMEANPQAAQQLLGGLMPMLLTFDELGNMTGMTPYGMRFMTVLGTKMMTCRDASAYTLGMAFGQMMPGVIPPAINEQYACGRVEETQNILALNAGEITYMDSDGDGIPDFMDRFPGIDNSEDLDNDGTPDAVDDDIDGDGILNNADVDMNGDGTIDNGTDLDNDGINDENDTDIDGDDIPNESDPDIDNDGIINDADVDVNGDGINDNGTDMDNDGINDVNDTDIDGDGVDNDADADDDGIEGTDEDEVDTDEDGINDESDADNDGQVGTDDGQTDSDGDGINDESDTDNDTEEAVTPIVFIFDEAGALLDEFGNPVNEVNFDKTTKTYLSIILAGGNKSIVIEVPLDYMYTDEEANKFIVSMPLDENGSLFILTMTADGLGRVFMGRDGIGFEMTGDLSGMSEGEELIFSIIKIDGQLAGKTTIKPFNKNLRFNQNN</sequence>
<feature type="compositionally biased region" description="Acidic residues" evidence="1">
    <location>
        <begin position="415"/>
        <end position="445"/>
    </location>
</feature>
<feature type="compositionally biased region" description="Acidic residues" evidence="1">
    <location>
        <begin position="466"/>
        <end position="520"/>
    </location>
</feature>
<reference evidence="2" key="1">
    <citation type="submission" date="2016-10" db="EMBL/GenBank/DDBJ databases">
        <authorList>
            <person name="de Groot N.N."/>
        </authorList>
    </citation>
    <scope>NUCLEOTIDE SEQUENCE</scope>
</reference>
<evidence type="ECO:0000313" key="2">
    <source>
        <dbReference type="EMBL" id="SFV67619.1"/>
    </source>
</evidence>
<feature type="region of interest" description="Disordered" evidence="1">
    <location>
        <begin position="370"/>
        <end position="549"/>
    </location>
</feature>
<proteinExistence type="predicted"/>
<accession>A0A1W1CPB4</accession>
<keyword evidence="2" id="KW-0812">Transmembrane</keyword>
<dbReference type="EMBL" id="FPHF01000097">
    <property type="protein sequence ID" value="SFV67619.1"/>
    <property type="molecule type" value="Genomic_DNA"/>
</dbReference>